<gene>
    <name evidence="1" type="ORF">AVEN_143117_1</name>
</gene>
<dbReference type="EMBL" id="BGPR01004620">
    <property type="protein sequence ID" value="GBN01466.1"/>
    <property type="molecule type" value="Genomic_DNA"/>
</dbReference>
<dbReference type="Proteomes" id="UP000499080">
    <property type="component" value="Unassembled WGS sequence"/>
</dbReference>
<keyword evidence="2" id="KW-1185">Reference proteome</keyword>
<protein>
    <submittedName>
        <fullName evidence="1">Uncharacterized protein</fullName>
    </submittedName>
</protein>
<organism evidence="1 2">
    <name type="scientific">Araneus ventricosus</name>
    <name type="common">Orbweaver spider</name>
    <name type="synonym">Epeira ventricosa</name>
    <dbReference type="NCBI Taxonomy" id="182803"/>
    <lineage>
        <taxon>Eukaryota</taxon>
        <taxon>Metazoa</taxon>
        <taxon>Ecdysozoa</taxon>
        <taxon>Arthropoda</taxon>
        <taxon>Chelicerata</taxon>
        <taxon>Arachnida</taxon>
        <taxon>Araneae</taxon>
        <taxon>Araneomorphae</taxon>
        <taxon>Entelegynae</taxon>
        <taxon>Araneoidea</taxon>
        <taxon>Araneidae</taxon>
        <taxon>Araneus</taxon>
    </lineage>
</organism>
<dbReference type="AlphaFoldDB" id="A0A4Y2KIB3"/>
<reference evidence="1 2" key="1">
    <citation type="journal article" date="2019" name="Sci. Rep.">
        <title>Orb-weaving spider Araneus ventricosus genome elucidates the spidroin gene catalogue.</title>
        <authorList>
            <person name="Kono N."/>
            <person name="Nakamura H."/>
            <person name="Ohtoshi R."/>
            <person name="Moran D.A.P."/>
            <person name="Shinohara A."/>
            <person name="Yoshida Y."/>
            <person name="Fujiwara M."/>
            <person name="Mori M."/>
            <person name="Tomita M."/>
            <person name="Arakawa K."/>
        </authorList>
    </citation>
    <scope>NUCLEOTIDE SEQUENCE [LARGE SCALE GENOMIC DNA]</scope>
</reference>
<accession>A0A4Y2KIB3</accession>
<dbReference type="Gene3D" id="1.50.10.20">
    <property type="match status" value="1"/>
</dbReference>
<evidence type="ECO:0000313" key="2">
    <source>
        <dbReference type="Proteomes" id="UP000499080"/>
    </source>
</evidence>
<proteinExistence type="predicted"/>
<name>A0A4Y2KIB3_ARAVE</name>
<comment type="caution">
    <text evidence="1">The sequence shown here is derived from an EMBL/GenBank/DDBJ whole genome shotgun (WGS) entry which is preliminary data.</text>
</comment>
<evidence type="ECO:0000313" key="1">
    <source>
        <dbReference type="EMBL" id="GBN01466.1"/>
    </source>
</evidence>
<sequence>MFETFLFPTSFVNSIPGLISFPEDLTATQSDTEEDNFNVMQALRQIPLAQKEEGSFDSVIDTYSILPMLDYKSLGDTNSSLCPNIEG</sequence>